<protein>
    <recommendedName>
        <fullName evidence="4">TraB/GumN family protein</fullName>
    </recommendedName>
</protein>
<evidence type="ECO:0000313" key="3">
    <source>
        <dbReference type="Proteomes" id="UP000528964"/>
    </source>
</evidence>
<keyword evidence="3" id="KW-1185">Reference proteome</keyword>
<accession>A0A7W6GES3</accession>
<evidence type="ECO:0000313" key="2">
    <source>
        <dbReference type="EMBL" id="MBB3973186.1"/>
    </source>
</evidence>
<reference evidence="2 3" key="1">
    <citation type="submission" date="2020-08" db="EMBL/GenBank/DDBJ databases">
        <title>Genomic Encyclopedia of Type Strains, Phase IV (KMG-IV): sequencing the most valuable type-strain genomes for metagenomic binning, comparative biology and taxonomic classification.</title>
        <authorList>
            <person name="Goeker M."/>
        </authorList>
    </citation>
    <scope>NUCLEOTIDE SEQUENCE [LARGE SCALE GENOMIC DNA]</scope>
    <source>
        <strain evidence="2 3">DSM 25481</strain>
    </source>
</reference>
<dbReference type="InterPro" id="IPR002816">
    <property type="entry name" value="TraB/PrgY/GumN_fam"/>
</dbReference>
<comment type="caution">
    <text evidence="2">The sequence shown here is derived from an EMBL/GenBank/DDBJ whole genome shotgun (WGS) entry which is preliminary data.</text>
</comment>
<dbReference type="PANTHER" id="PTHR40590">
    <property type="entry name" value="CYTOPLASMIC PROTEIN-RELATED"/>
    <property type="match status" value="1"/>
</dbReference>
<gene>
    <name evidence="2" type="ORF">GGR24_001843</name>
</gene>
<feature type="signal peptide" evidence="1">
    <location>
        <begin position="1"/>
        <end position="21"/>
    </location>
</feature>
<name>A0A7W6GES3_9HYPH</name>
<dbReference type="EMBL" id="JACIDR010000002">
    <property type="protein sequence ID" value="MBB3973186.1"/>
    <property type="molecule type" value="Genomic_DNA"/>
</dbReference>
<sequence length="330" mass="35152">MIARRLLSALALLLVPAPAFAAVDCGGVDLLAKARAEHPEKYGAFEQAARAVPNGEGLLWRIEAKGVAPSYLFGTMHTTEADLVALSEPVKAALGEADTVAVEIADANGAEAQAQMLAYVTQHGVDVTGGGLAGLTPAQAELVEKRLGDAGMPASVATMLKPWFLAITLDISSCELRKMGEGRPTIDARVEKIARDAGKPVVGLETVTEQLDAISKISDDTARRMIRDSVAKPSSSDDIQATTLALYRARRVGWYYAMKEDLFGAGVELSSYADFVDAVVDRRNQLMAERSRPLLDKGGALIAVGALHLPGDKGLVELLRREGYAVTRVW</sequence>
<evidence type="ECO:0000256" key="1">
    <source>
        <dbReference type="SAM" id="SignalP"/>
    </source>
</evidence>
<keyword evidence="1" id="KW-0732">Signal</keyword>
<dbReference type="PANTHER" id="PTHR40590:SF1">
    <property type="entry name" value="CYTOPLASMIC PROTEIN"/>
    <property type="match status" value="1"/>
</dbReference>
<dbReference type="Pfam" id="PF01963">
    <property type="entry name" value="TraB_PrgY_gumN"/>
    <property type="match status" value="1"/>
</dbReference>
<evidence type="ECO:0008006" key="4">
    <source>
        <dbReference type="Google" id="ProtNLM"/>
    </source>
</evidence>
<organism evidence="2 3">
    <name type="scientific">Hansschlegelia beijingensis</name>
    <dbReference type="NCBI Taxonomy" id="1133344"/>
    <lineage>
        <taxon>Bacteria</taxon>
        <taxon>Pseudomonadati</taxon>
        <taxon>Pseudomonadota</taxon>
        <taxon>Alphaproteobacteria</taxon>
        <taxon>Hyphomicrobiales</taxon>
        <taxon>Methylopilaceae</taxon>
        <taxon>Hansschlegelia</taxon>
    </lineage>
</organism>
<dbReference type="AlphaFoldDB" id="A0A7W6GES3"/>
<dbReference type="Proteomes" id="UP000528964">
    <property type="component" value="Unassembled WGS sequence"/>
</dbReference>
<dbReference type="InterPro" id="IPR047111">
    <property type="entry name" value="YbaP-like"/>
</dbReference>
<dbReference type="CDD" id="cd14789">
    <property type="entry name" value="Tiki"/>
    <property type="match status" value="1"/>
</dbReference>
<proteinExistence type="predicted"/>
<dbReference type="RefSeq" id="WP_183395030.1">
    <property type="nucleotide sequence ID" value="NZ_JACIDR010000002.1"/>
</dbReference>
<feature type="chain" id="PRO_5031398890" description="TraB/GumN family protein" evidence="1">
    <location>
        <begin position="22"/>
        <end position="330"/>
    </location>
</feature>